<organism evidence="4 5">
    <name type="scientific">Oceanospirillum linum</name>
    <dbReference type="NCBI Taxonomy" id="966"/>
    <lineage>
        <taxon>Bacteria</taxon>
        <taxon>Pseudomonadati</taxon>
        <taxon>Pseudomonadota</taxon>
        <taxon>Gammaproteobacteria</taxon>
        <taxon>Oceanospirillales</taxon>
        <taxon>Oceanospirillaceae</taxon>
        <taxon>Oceanospirillum</taxon>
    </lineage>
</organism>
<keyword evidence="2 3" id="KW-0732">Signal</keyword>
<feature type="chain" id="PRO_5010533457" description="Cytochrome b562" evidence="3">
    <location>
        <begin position="29"/>
        <end position="150"/>
    </location>
</feature>
<feature type="signal peptide" evidence="3">
    <location>
        <begin position="1"/>
        <end position="28"/>
    </location>
</feature>
<dbReference type="InterPro" id="IPR010980">
    <property type="entry name" value="Cyt_c/b562"/>
</dbReference>
<dbReference type="Pfam" id="PF07361">
    <property type="entry name" value="Cytochrom_B562"/>
    <property type="match status" value="1"/>
</dbReference>
<evidence type="ECO:0000256" key="1">
    <source>
        <dbReference type="ARBA" id="ARBA00005523"/>
    </source>
</evidence>
<evidence type="ECO:0000256" key="2">
    <source>
        <dbReference type="ARBA" id="ARBA00022729"/>
    </source>
</evidence>
<name>A0A1T1H7X4_OCELI</name>
<dbReference type="SUPFAM" id="SSF47175">
    <property type="entry name" value="Cytochromes"/>
    <property type="match status" value="1"/>
</dbReference>
<dbReference type="RefSeq" id="WP_078320748.1">
    <property type="nucleotide sequence ID" value="NZ_FXTS01000011.1"/>
</dbReference>
<dbReference type="GO" id="GO:0009055">
    <property type="term" value="F:electron transfer activity"/>
    <property type="evidence" value="ECO:0007669"/>
    <property type="project" value="InterPro"/>
</dbReference>
<accession>A0A1T1H7X4</accession>
<dbReference type="GO" id="GO:0005506">
    <property type="term" value="F:iron ion binding"/>
    <property type="evidence" value="ECO:0007669"/>
    <property type="project" value="InterPro"/>
</dbReference>
<dbReference type="STRING" id="966.BTA35_0215640"/>
<sequence>MNAMGLKKSLFAVSLASALLLGATDVRAAQCGETKLSEQMGEMKDHLKAYKDAAKSEDWAIMAENRAALQELASSAKKELPFKAQSEPKAAQEKMQSNYQKGMTHLEELLDNLETAENSKDADKVMALMQEIGKHTKKGHRAFKQKCDDE</sequence>
<dbReference type="Gene3D" id="1.20.120.10">
    <property type="entry name" value="Cytochrome c/b562"/>
    <property type="match status" value="1"/>
</dbReference>
<evidence type="ECO:0000313" key="4">
    <source>
        <dbReference type="EMBL" id="OOV85943.1"/>
    </source>
</evidence>
<reference evidence="4" key="1">
    <citation type="submission" date="2017-02" db="EMBL/GenBank/DDBJ databases">
        <title>Draft Genome Sequence of the Salt Water Bacterium Oceanospirillum linum ATCC 11336.</title>
        <authorList>
            <person name="Trachtenberg A.M."/>
            <person name="Carney J.G."/>
            <person name="Linnane J.D."/>
            <person name="Rheaume B.A."/>
            <person name="Pitts N.L."/>
            <person name="Mykles D.L."/>
            <person name="Maclea K.S."/>
        </authorList>
    </citation>
    <scope>NUCLEOTIDE SEQUENCE [LARGE SCALE GENOMIC DNA]</scope>
    <source>
        <strain evidence="4">ATCC 11336</strain>
    </source>
</reference>
<evidence type="ECO:0000256" key="3">
    <source>
        <dbReference type="SAM" id="SignalP"/>
    </source>
</evidence>
<dbReference type="Proteomes" id="UP000190064">
    <property type="component" value="Unassembled WGS sequence"/>
</dbReference>
<gene>
    <name evidence="4" type="ORF">BTA35_0215640</name>
</gene>
<dbReference type="GO" id="GO:0022900">
    <property type="term" value="P:electron transport chain"/>
    <property type="evidence" value="ECO:0007669"/>
    <property type="project" value="InterPro"/>
</dbReference>
<comment type="caution">
    <text evidence="4">The sequence shown here is derived from an EMBL/GenBank/DDBJ whole genome shotgun (WGS) entry which is preliminary data.</text>
</comment>
<protein>
    <recommendedName>
        <fullName evidence="6">Cytochrome b562</fullName>
    </recommendedName>
</protein>
<dbReference type="GO" id="GO:0020037">
    <property type="term" value="F:heme binding"/>
    <property type="evidence" value="ECO:0007669"/>
    <property type="project" value="InterPro"/>
</dbReference>
<comment type="similarity">
    <text evidence="1">Belongs to the cytochrome b562 family.</text>
</comment>
<dbReference type="InterPro" id="IPR009155">
    <property type="entry name" value="Cyt_b562"/>
</dbReference>
<proteinExistence type="inferred from homology"/>
<dbReference type="GO" id="GO:0042597">
    <property type="term" value="C:periplasmic space"/>
    <property type="evidence" value="ECO:0007669"/>
    <property type="project" value="InterPro"/>
</dbReference>
<dbReference type="EMBL" id="MTSD02000010">
    <property type="protein sequence ID" value="OOV85943.1"/>
    <property type="molecule type" value="Genomic_DNA"/>
</dbReference>
<evidence type="ECO:0000313" key="5">
    <source>
        <dbReference type="Proteomes" id="UP000190064"/>
    </source>
</evidence>
<keyword evidence="5" id="KW-1185">Reference proteome</keyword>
<dbReference type="AlphaFoldDB" id="A0A1T1H7X4"/>
<evidence type="ECO:0008006" key="6">
    <source>
        <dbReference type="Google" id="ProtNLM"/>
    </source>
</evidence>